<feature type="binding site" evidence="13">
    <location>
        <position position="199"/>
    </location>
    <ligand>
        <name>Ca(2+)</name>
        <dbReference type="ChEBI" id="CHEBI:29108"/>
        <label>3</label>
    </ligand>
</feature>
<keyword evidence="9 13" id="KW-0862">Zinc</keyword>
<dbReference type="InterPro" id="IPR039015">
    <property type="entry name" value="ENDOD1"/>
</dbReference>
<keyword evidence="13" id="KW-0106">Calcium</keyword>
<evidence type="ECO:0000256" key="14">
    <source>
        <dbReference type="SAM" id="MobiDB-lite"/>
    </source>
</evidence>
<evidence type="ECO:0000256" key="7">
    <source>
        <dbReference type="ARBA" id="ARBA00022759"/>
    </source>
</evidence>
<feature type="compositionally biased region" description="Basic and acidic residues" evidence="14">
    <location>
        <begin position="621"/>
        <end position="631"/>
    </location>
</feature>
<evidence type="ECO:0000256" key="9">
    <source>
        <dbReference type="ARBA" id="ARBA00022833"/>
    </source>
</evidence>
<feature type="domain" description="ENPP1-3/EXOG-like endonuclease/phosphodiesterase" evidence="16">
    <location>
        <begin position="1115"/>
        <end position="1360"/>
    </location>
</feature>
<comment type="similarity">
    <text evidence="2">Belongs to the DNA/RNA non-specific endonuclease family.</text>
</comment>
<dbReference type="SMART" id="SM00892">
    <property type="entry name" value="Endonuclease_NS"/>
    <property type="match status" value="2"/>
</dbReference>
<dbReference type="Gene3D" id="3.40.390.10">
    <property type="entry name" value="Collagenase (Catalytic Domain)"/>
    <property type="match status" value="1"/>
</dbReference>
<dbReference type="InterPro" id="IPR024079">
    <property type="entry name" value="MetalloPept_cat_dom_sf"/>
</dbReference>
<evidence type="ECO:0000313" key="18">
    <source>
        <dbReference type="Proteomes" id="UP000515135"/>
    </source>
</evidence>
<dbReference type="Pfam" id="PF00413">
    <property type="entry name" value="Peptidase_M10"/>
    <property type="match status" value="1"/>
</dbReference>
<feature type="binding site" evidence="13">
    <location>
        <position position="242"/>
    </location>
    <ligand>
        <name>Zn(2+)</name>
        <dbReference type="ChEBI" id="CHEBI:29105"/>
        <label>2</label>
        <note>catalytic</note>
    </ligand>
</feature>
<keyword evidence="18" id="KW-1185">Reference proteome</keyword>
<evidence type="ECO:0000256" key="6">
    <source>
        <dbReference type="ARBA" id="ARBA00022723"/>
    </source>
</evidence>
<feature type="domain" description="Peptidase metallopeptidase" evidence="15">
    <location>
        <begin position="127"/>
        <end position="288"/>
    </location>
</feature>
<dbReference type="SUPFAM" id="SSF47090">
    <property type="entry name" value="PGBD-like"/>
    <property type="match status" value="1"/>
</dbReference>
<keyword evidence="7" id="KW-0255">Endonuclease</keyword>
<dbReference type="Gene3D" id="3.40.570.10">
    <property type="entry name" value="Extracellular Endonuclease, subunit A"/>
    <property type="match status" value="2"/>
</dbReference>
<feature type="binding site" evidence="13">
    <location>
        <position position="252"/>
    </location>
    <ligand>
        <name>Zn(2+)</name>
        <dbReference type="ChEBI" id="CHEBI:29105"/>
        <label>2</label>
        <note>catalytic</note>
    </ligand>
</feature>
<feature type="binding site" description="in inhibited form" evidence="13">
    <location>
        <position position="102"/>
    </location>
    <ligand>
        <name>Zn(2+)</name>
        <dbReference type="ChEBI" id="CHEBI:29105"/>
        <label>2</label>
        <note>catalytic</note>
    </ligand>
</feature>
<feature type="binding site" evidence="13">
    <location>
        <position position="224"/>
    </location>
    <ligand>
        <name>Ca(2+)</name>
        <dbReference type="ChEBI" id="CHEBI:29108"/>
        <label>3</label>
    </ligand>
</feature>
<feature type="region of interest" description="Disordered" evidence="14">
    <location>
        <begin position="590"/>
        <end position="633"/>
    </location>
</feature>
<feature type="binding site" evidence="13">
    <location>
        <position position="219"/>
    </location>
    <ligand>
        <name>Zn(2+)</name>
        <dbReference type="ChEBI" id="CHEBI:29105"/>
        <label>1</label>
    </ligand>
</feature>
<evidence type="ECO:0000256" key="3">
    <source>
        <dbReference type="ARBA" id="ARBA00010370"/>
    </source>
</evidence>
<comment type="similarity">
    <text evidence="3">Belongs to the peptidase M10A family.</text>
</comment>
<dbReference type="GO" id="GO:0004222">
    <property type="term" value="F:metalloendopeptidase activity"/>
    <property type="evidence" value="ECO:0007669"/>
    <property type="project" value="InterPro"/>
</dbReference>
<comment type="cofactor">
    <cofactor evidence="13">
        <name>Zn(2+)</name>
        <dbReference type="ChEBI" id="CHEBI:29105"/>
    </cofactor>
    <text evidence="13">Binds 2 Zn(2+) ions per subunit.</text>
</comment>
<comment type="cofactor">
    <cofactor evidence="1">
        <name>Mg(2+)</name>
        <dbReference type="ChEBI" id="CHEBI:18420"/>
    </cofactor>
</comment>
<dbReference type="InterPro" id="IPR001604">
    <property type="entry name" value="Endo_G_ENPP1-like_dom"/>
</dbReference>
<dbReference type="RefSeq" id="XP_019613997.1">
    <property type="nucleotide sequence ID" value="XM_019758438.1"/>
</dbReference>
<dbReference type="CDD" id="cd04278">
    <property type="entry name" value="ZnMc_MMP"/>
    <property type="match status" value="1"/>
</dbReference>
<gene>
    <name evidence="19" type="primary">LOC109461959</name>
</gene>
<feature type="region of interest" description="Disordered" evidence="14">
    <location>
        <begin position="1000"/>
        <end position="1029"/>
    </location>
</feature>
<dbReference type="PROSITE" id="PS01070">
    <property type="entry name" value="NUCLEASE_NON_SPEC"/>
    <property type="match status" value="1"/>
</dbReference>
<dbReference type="PANTHER" id="PTHR21472">
    <property type="entry name" value="ENDONUCLEASE DOMAIN-CONTAINING 1 PROTEIN ENDOD1"/>
    <property type="match status" value="1"/>
</dbReference>
<keyword evidence="8" id="KW-0378">Hydrolase</keyword>
<dbReference type="SUPFAM" id="SSF55486">
    <property type="entry name" value="Metalloproteases ('zincins'), catalytic domain"/>
    <property type="match status" value="1"/>
</dbReference>
<feature type="binding site" evidence="13">
    <location>
        <position position="206"/>
    </location>
    <ligand>
        <name>Zn(2+)</name>
        <dbReference type="ChEBI" id="CHEBI:29105"/>
        <label>1</label>
    </ligand>
</feature>
<dbReference type="SMART" id="SM00477">
    <property type="entry name" value="NUC"/>
    <property type="match status" value="1"/>
</dbReference>
<evidence type="ECO:0000313" key="19">
    <source>
        <dbReference type="RefSeq" id="XP_019613997.1"/>
    </source>
</evidence>
<dbReference type="GO" id="GO:0006508">
    <property type="term" value="P:proteolysis"/>
    <property type="evidence" value="ECO:0007669"/>
    <property type="project" value="UniProtKB-KW"/>
</dbReference>
<feature type="binding site" evidence="13">
    <location>
        <position position="180"/>
    </location>
    <ligand>
        <name>Ca(2+)</name>
        <dbReference type="ChEBI" id="CHEBI:29108"/>
        <label>2</label>
    </ligand>
</feature>
<dbReference type="PRINTS" id="PR00138">
    <property type="entry name" value="MATRIXIN"/>
</dbReference>
<feature type="binding site" evidence="13">
    <location>
        <position position="198"/>
    </location>
    <ligand>
        <name>Ca(2+)</name>
        <dbReference type="ChEBI" id="CHEBI:29108"/>
        <label>3</label>
    </ligand>
</feature>
<dbReference type="SMART" id="SM00235">
    <property type="entry name" value="ZnMc"/>
    <property type="match status" value="1"/>
</dbReference>
<evidence type="ECO:0000259" key="17">
    <source>
        <dbReference type="SMART" id="SM00892"/>
    </source>
</evidence>
<accession>A0A6P4Y5L7</accession>
<feature type="region of interest" description="Disordered" evidence="14">
    <location>
        <begin position="23"/>
        <end position="68"/>
    </location>
</feature>
<dbReference type="InterPro" id="IPR001818">
    <property type="entry name" value="Pept_M10_metallopeptidase"/>
</dbReference>
<evidence type="ECO:0000256" key="1">
    <source>
        <dbReference type="ARBA" id="ARBA00001946"/>
    </source>
</evidence>
<evidence type="ECO:0000256" key="5">
    <source>
        <dbReference type="ARBA" id="ARBA00022722"/>
    </source>
</evidence>
<dbReference type="GO" id="GO:0004519">
    <property type="term" value="F:endonuclease activity"/>
    <property type="evidence" value="ECO:0007669"/>
    <property type="project" value="UniProtKB-KW"/>
</dbReference>
<evidence type="ECO:0000256" key="10">
    <source>
        <dbReference type="ARBA" id="ARBA00022842"/>
    </source>
</evidence>
<feature type="binding site" evidence="13">
    <location>
        <position position="221"/>
    </location>
    <ligand>
        <name>Ca(2+)</name>
        <dbReference type="ChEBI" id="CHEBI:29108"/>
        <label>3</label>
    </ligand>
</feature>
<evidence type="ECO:0000256" key="11">
    <source>
        <dbReference type="ARBA" id="ARBA00023049"/>
    </source>
</evidence>
<reference evidence="19" key="1">
    <citation type="submission" date="2025-08" db="UniProtKB">
        <authorList>
            <consortium name="RefSeq"/>
        </authorList>
    </citation>
    <scope>IDENTIFICATION</scope>
    <source>
        <tissue evidence="19">Gonad</tissue>
    </source>
</reference>
<feature type="binding site" evidence="13">
    <location>
        <position position="190"/>
    </location>
    <ligand>
        <name>Zn(2+)</name>
        <dbReference type="ChEBI" id="CHEBI:29105"/>
        <label>1</label>
    </ligand>
</feature>
<feature type="active site" evidence="12">
    <location>
        <position position="243"/>
    </location>
</feature>
<feature type="binding site" evidence="13">
    <location>
        <position position="224"/>
    </location>
    <ligand>
        <name>Ca(2+)</name>
        <dbReference type="ChEBI" id="CHEBI:29108"/>
        <label>1</label>
    </ligand>
</feature>
<keyword evidence="10" id="KW-0460">Magnesium</keyword>
<evidence type="ECO:0000256" key="8">
    <source>
        <dbReference type="ARBA" id="ARBA00022801"/>
    </source>
</evidence>
<dbReference type="Pfam" id="PF01223">
    <property type="entry name" value="Endonuclease_NS"/>
    <property type="match status" value="2"/>
</dbReference>
<feature type="binding site" evidence="13">
    <location>
        <position position="217"/>
    </location>
    <ligand>
        <name>Ca(2+)</name>
        <dbReference type="ChEBI" id="CHEBI:29108"/>
        <label>2</label>
    </ligand>
</feature>
<dbReference type="InterPro" id="IPR036365">
    <property type="entry name" value="PGBD-like_sf"/>
</dbReference>
<dbReference type="GeneID" id="109461959"/>
<dbReference type="InterPro" id="IPR018524">
    <property type="entry name" value="DNA/RNA_endonuclease_AS"/>
</dbReference>
<feature type="compositionally biased region" description="Basic residues" evidence="14">
    <location>
        <begin position="34"/>
        <end position="66"/>
    </location>
</feature>
<dbReference type="OrthoDB" id="69221at2759"/>
<evidence type="ECO:0000256" key="4">
    <source>
        <dbReference type="ARBA" id="ARBA00022670"/>
    </source>
</evidence>
<evidence type="ECO:0000256" key="2">
    <source>
        <dbReference type="ARBA" id="ARBA00010052"/>
    </source>
</evidence>
<dbReference type="KEGG" id="bbel:109461959"/>
<feature type="binding site" evidence="13">
    <location>
        <position position="246"/>
    </location>
    <ligand>
        <name>Zn(2+)</name>
        <dbReference type="ChEBI" id="CHEBI:29105"/>
        <label>2</label>
        <note>catalytic</note>
    </ligand>
</feature>
<dbReference type="InterPro" id="IPR044925">
    <property type="entry name" value="His-Me_finger_sf"/>
</dbReference>
<feature type="domain" description="DNA/RNA non-specific endonuclease/pyrophosphatase/phosphodiesterase" evidence="17">
    <location>
        <begin position="702"/>
        <end position="949"/>
    </location>
</feature>
<dbReference type="InterPro" id="IPR020821">
    <property type="entry name" value="ENPP1-3/EXOG-like_nuc-like"/>
</dbReference>
<dbReference type="SUPFAM" id="SSF54060">
    <property type="entry name" value="His-Me finger endonucleases"/>
    <property type="match status" value="2"/>
</dbReference>
<proteinExistence type="inferred from homology"/>
<keyword evidence="4" id="KW-0645">Protease</keyword>
<feature type="compositionally biased region" description="Pro residues" evidence="14">
    <location>
        <begin position="1012"/>
        <end position="1027"/>
    </location>
</feature>
<dbReference type="InterPro" id="IPR006026">
    <property type="entry name" value="Peptidase_Metallo"/>
</dbReference>
<dbReference type="GO" id="GO:0031012">
    <property type="term" value="C:extracellular matrix"/>
    <property type="evidence" value="ECO:0007669"/>
    <property type="project" value="InterPro"/>
</dbReference>
<feature type="binding site" evidence="13">
    <location>
        <position position="260"/>
    </location>
    <ligand>
        <name>Zn(2+)</name>
        <dbReference type="ChEBI" id="CHEBI:29105"/>
        <label>2</label>
        <note>catalytic</note>
    </ligand>
</feature>
<dbReference type="GO" id="GO:0003676">
    <property type="term" value="F:nucleic acid binding"/>
    <property type="evidence" value="ECO:0007669"/>
    <property type="project" value="InterPro"/>
</dbReference>
<keyword evidence="11" id="KW-0482">Metalloprotease</keyword>
<evidence type="ECO:0000256" key="12">
    <source>
        <dbReference type="PIRSR" id="PIRSR621190-1"/>
    </source>
</evidence>
<evidence type="ECO:0000259" key="15">
    <source>
        <dbReference type="SMART" id="SM00235"/>
    </source>
</evidence>
<keyword evidence="5" id="KW-0540">Nuclease</keyword>
<protein>
    <submittedName>
        <fullName evidence="19">Uncharacterized protein LOC109461959</fullName>
    </submittedName>
</protein>
<evidence type="ECO:0000256" key="13">
    <source>
        <dbReference type="PIRSR" id="PIRSR621190-2"/>
    </source>
</evidence>
<dbReference type="PANTHER" id="PTHR21472:SF7">
    <property type="entry name" value="ENDONUCLEASE G, MITOCHONDRIAL-LIKE ISOFORM X2"/>
    <property type="match status" value="1"/>
</dbReference>
<organism evidence="18 19">
    <name type="scientific">Branchiostoma belcheri</name>
    <name type="common">Amphioxus</name>
    <dbReference type="NCBI Taxonomy" id="7741"/>
    <lineage>
        <taxon>Eukaryota</taxon>
        <taxon>Metazoa</taxon>
        <taxon>Chordata</taxon>
        <taxon>Cephalochordata</taxon>
        <taxon>Leptocardii</taxon>
        <taxon>Amphioxiformes</taxon>
        <taxon>Branchiostomatidae</taxon>
        <taxon>Branchiostoma</taxon>
    </lineage>
</organism>
<keyword evidence="6 13" id="KW-0479">Metal-binding</keyword>
<name>A0A6P4Y5L7_BRABE</name>
<sequence length="1385" mass="154034">MAEVAELGVQDCEAFLRRYGYLRSEPASETRQQKTGKTKTRPKRAKTRGRKEKKKKKKKKKKKRTNRGALKLAIRDLQQFADIRKTGKLDRETLDLISRKRCPHSDPVPMAMTRSTAHSTYVQPGGTIRKWGRVDLTYRINSYPWNRLPSEEVDEALARAFQVWADVTPLTFRPVTEKADIEIEFARRKHGNCRFHFDGSGNTLAHAYFPGEGLLGDVHFDAAEQWTVLSPHGTNLFIVAVHELGHSLGLEHSEHRDAAMFPWYPGYQGSSYTLPAVDVTAIQALYGDLTCHGPAGPVTWWLVYPDVARQGWMYVDNTSPSPIRMDAIPRQSDPVIRTLELNSVTRDVSRLVYPSDSRRNDRLTPQGFLAYTTYSGIWVSYVGSMTGQLGDDANSVMTCATIKGEDSVSQAVAMVMAHNPRRDDRQESILLGQQFHLKGGFEAHWECLHSIQSSFYTSCYRSLYLPGVSASARVGSASAKLGGRSAKIGSGPARVGMRQTKQPLCIGITTASDKEGSFRIELGACAHGEVPTSPSQPLFAMVGNPEVTSNHVVCAGNLLRTEGAADLLCVSHPELWLTLQQAGRTARARGRAEGGAVPCRGPAGVQTGRDRAKEQPGVTETGDKAAKEEKKKPWKQKKSKLEYCVQHQVTAEAPEQECADLCSYQNSNCPQFFAGTSWPASSYTAVGSPHSCLVCQTTAGRGEPLYAAVYNMRYRIPEYTASAITRDPAGKTYDRPDSDLWYRVQMGLCPSQLHEAVEDTCDKDTRTWGVTGQDDLCPLPSEVTDMLWRYDGCGKCQSLSGDYSSCGYYFNRGHLNPNHINDQSPDVQEGTFSFLNAAPQAADFNQCIWQPYECAVGLLAERVFTQAKQAGSDVRSIYVITGTRLGRGHKWLKGRAAIPDFYWKAVCYPGDEAKGVAAFAFGFYGANRNCTRVMKTLDLPEFQEWLYRGSFDPESQLFPGSACAGNVSGWTDENGDGFDAFVEKVTPECRHDELAVRCPDPDREACQKPTKPVAPPVRPQGDVPPPSMSQGAEKVIPFAGDVPAEVRAGEKCDMLKVTDEAPVEQCMQRCTNNYLSWQECTNFFVGTPWPPSSYSATNAAASCPICQTQDSRYTEVLFATRFNTELRIPEYTADAIIRAPHGLEDPRDDDGSLWNRVQLGLCSSTFHDHISKECDLPETWWWGVTKVSSRSCRLPSDMYLQECGDCQGLDDDYDGCGGYADRGHLNPNAINNRDEASREATFSFINVAPQDPSFNRHVWESFEEKVRYKAEEVYRNADAAGSDHKTLYVITGTKTGPGHEWLKGRVAFPDYFWKAVCYPGDESSGLRPFGVGFYGRNVDFTEVENMVSLPLPEFDKWLYDGGNEHIFQGSVCATDHVDKWYIENE</sequence>
<dbReference type="Proteomes" id="UP000515135">
    <property type="component" value="Unplaced"/>
</dbReference>
<dbReference type="InterPro" id="IPR044929">
    <property type="entry name" value="DNA/RNA_non-sp_Endonuclease_sf"/>
</dbReference>
<dbReference type="InterPro" id="IPR033739">
    <property type="entry name" value="M10A_MMP"/>
</dbReference>
<dbReference type="InterPro" id="IPR021190">
    <property type="entry name" value="Pept_M10A"/>
</dbReference>
<feature type="domain" description="DNA/RNA non-specific endonuclease/pyrophosphatase/phosphodiesterase" evidence="17">
    <location>
        <begin position="1114"/>
        <end position="1354"/>
    </location>
</feature>
<dbReference type="GO" id="GO:0008270">
    <property type="term" value="F:zinc ion binding"/>
    <property type="evidence" value="ECO:0007669"/>
    <property type="project" value="InterPro"/>
</dbReference>
<evidence type="ECO:0000259" key="16">
    <source>
        <dbReference type="SMART" id="SM00477"/>
    </source>
</evidence>
<comment type="cofactor">
    <cofactor evidence="13">
        <name>Ca(2+)</name>
        <dbReference type="ChEBI" id="CHEBI:29108"/>
    </cofactor>
    <text evidence="13">Can bind about 5 Ca(2+) ions per subunit.</text>
</comment>